<feature type="region of interest" description="Disordered" evidence="1">
    <location>
        <begin position="57"/>
        <end position="77"/>
    </location>
</feature>
<protein>
    <submittedName>
        <fullName evidence="2">Uncharacterized protein</fullName>
    </submittedName>
</protein>
<evidence type="ECO:0000256" key="1">
    <source>
        <dbReference type="SAM" id="MobiDB-lite"/>
    </source>
</evidence>
<feature type="region of interest" description="Disordered" evidence="1">
    <location>
        <begin position="1"/>
        <end position="21"/>
    </location>
</feature>
<sequence length="77" mass="8782">MPRRVWREKAIERSSPWGEKDKKPWIWAFGFDLCCDSSAAAQTTSFALSSSEKDLKMGAWKDNAKKKEADTQTPQES</sequence>
<reference evidence="2" key="1">
    <citation type="submission" date="2023-10" db="EMBL/GenBank/DDBJ databases">
        <title>Chromosome-level genome of the transformable northern wattle, Acacia crassicarpa.</title>
        <authorList>
            <person name="Massaro I."/>
            <person name="Sinha N.R."/>
            <person name="Poethig S."/>
            <person name="Leichty A.R."/>
        </authorList>
    </citation>
    <scope>NUCLEOTIDE SEQUENCE</scope>
    <source>
        <strain evidence="2">Acra3RX</strain>
        <tissue evidence="2">Leaf</tissue>
    </source>
</reference>
<name>A0AAE1TB56_9FABA</name>
<dbReference type="Proteomes" id="UP001293593">
    <property type="component" value="Unassembled WGS sequence"/>
</dbReference>
<organism evidence="2 3">
    <name type="scientific">Acacia crassicarpa</name>
    <name type="common">northern wattle</name>
    <dbReference type="NCBI Taxonomy" id="499986"/>
    <lineage>
        <taxon>Eukaryota</taxon>
        <taxon>Viridiplantae</taxon>
        <taxon>Streptophyta</taxon>
        <taxon>Embryophyta</taxon>
        <taxon>Tracheophyta</taxon>
        <taxon>Spermatophyta</taxon>
        <taxon>Magnoliopsida</taxon>
        <taxon>eudicotyledons</taxon>
        <taxon>Gunneridae</taxon>
        <taxon>Pentapetalae</taxon>
        <taxon>rosids</taxon>
        <taxon>fabids</taxon>
        <taxon>Fabales</taxon>
        <taxon>Fabaceae</taxon>
        <taxon>Caesalpinioideae</taxon>
        <taxon>mimosoid clade</taxon>
        <taxon>Acacieae</taxon>
        <taxon>Acacia</taxon>
    </lineage>
</organism>
<evidence type="ECO:0000313" key="2">
    <source>
        <dbReference type="EMBL" id="KAK4278301.1"/>
    </source>
</evidence>
<evidence type="ECO:0000313" key="3">
    <source>
        <dbReference type="Proteomes" id="UP001293593"/>
    </source>
</evidence>
<accession>A0AAE1TB56</accession>
<keyword evidence="3" id="KW-1185">Reference proteome</keyword>
<dbReference type="AlphaFoldDB" id="A0AAE1TB56"/>
<dbReference type="EMBL" id="JAWXYG010000003">
    <property type="protein sequence ID" value="KAK4278301.1"/>
    <property type="molecule type" value="Genomic_DNA"/>
</dbReference>
<proteinExistence type="predicted"/>
<comment type="caution">
    <text evidence="2">The sequence shown here is derived from an EMBL/GenBank/DDBJ whole genome shotgun (WGS) entry which is preliminary data.</text>
</comment>
<gene>
    <name evidence="2" type="ORF">QN277_016166</name>
</gene>